<dbReference type="AlphaFoldDB" id="A0A1E5RTH1"/>
<dbReference type="Gene3D" id="6.10.140.1020">
    <property type="match status" value="1"/>
</dbReference>
<keyword evidence="3" id="KW-1185">Reference proteome</keyword>
<name>A0A1E5RTH1_9ASCO</name>
<keyword evidence="1" id="KW-0175">Coiled coil</keyword>
<gene>
    <name evidence="2" type="ORF">AWRI3578_g754</name>
</gene>
<dbReference type="Proteomes" id="UP000095605">
    <property type="component" value="Unassembled WGS sequence"/>
</dbReference>
<evidence type="ECO:0000313" key="3">
    <source>
        <dbReference type="Proteomes" id="UP000095605"/>
    </source>
</evidence>
<evidence type="ECO:0000313" key="2">
    <source>
        <dbReference type="EMBL" id="OEJ90136.1"/>
    </source>
</evidence>
<reference evidence="3" key="1">
    <citation type="journal article" date="2016" name="Genome Announc.">
        <title>Genome sequences of three species of Hanseniaspora isolated from spontaneous wine fermentations.</title>
        <authorList>
            <person name="Sternes P.R."/>
            <person name="Lee D."/>
            <person name="Kutyna D.R."/>
            <person name="Borneman A.R."/>
        </authorList>
    </citation>
    <scope>NUCLEOTIDE SEQUENCE [LARGE SCALE GENOMIC DNA]</scope>
    <source>
        <strain evidence="3">AWRI3578</strain>
    </source>
</reference>
<proteinExistence type="predicted"/>
<protein>
    <submittedName>
        <fullName evidence="2">Uncharacterized protein</fullName>
    </submittedName>
</protein>
<accession>A0A1E5RTH1</accession>
<organism evidence="2 3">
    <name type="scientific">Hanseniaspora opuntiae</name>
    <dbReference type="NCBI Taxonomy" id="211096"/>
    <lineage>
        <taxon>Eukaryota</taxon>
        <taxon>Fungi</taxon>
        <taxon>Dikarya</taxon>
        <taxon>Ascomycota</taxon>
        <taxon>Saccharomycotina</taxon>
        <taxon>Saccharomycetes</taxon>
        <taxon>Saccharomycodales</taxon>
        <taxon>Saccharomycodaceae</taxon>
        <taxon>Hanseniaspora</taxon>
    </lineage>
</organism>
<feature type="coiled-coil region" evidence="1">
    <location>
        <begin position="141"/>
        <end position="168"/>
    </location>
</feature>
<dbReference type="EMBL" id="LPNL01000003">
    <property type="protein sequence ID" value="OEJ90136.1"/>
    <property type="molecule type" value="Genomic_DNA"/>
</dbReference>
<sequence length="191" mass="22337">MSTKLITKAPAKHISESSAISFEIVITNKAIKELNNKISILSQCKKILESSEKSLELHELTDKWVSINKACLNHLHNAYLIKYKGNSGYIKNLEDSINMEKEKIKYQANDNLEYEWETIQDSTQYQMLDDWEKANLKASFEERIAKNEEFLENNLKKLDKTIEDFNERGGEFDIEELCKNLKIDYNLIYTM</sequence>
<dbReference type="OrthoDB" id="27934at2759"/>
<evidence type="ECO:0000256" key="1">
    <source>
        <dbReference type="SAM" id="Coils"/>
    </source>
</evidence>
<comment type="caution">
    <text evidence="2">The sequence shown here is derived from an EMBL/GenBank/DDBJ whole genome shotgun (WGS) entry which is preliminary data.</text>
</comment>